<dbReference type="Proteomes" id="UP001497512">
    <property type="component" value="Chromosome 6"/>
</dbReference>
<keyword evidence="1" id="KW-0812">Transmembrane</keyword>
<gene>
    <name evidence="2" type="ORF">CSSPTR1EN2_LOCUS19649</name>
</gene>
<evidence type="ECO:0000313" key="2">
    <source>
        <dbReference type="EMBL" id="CAK9229270.1"/>
    </source>
</evidence>
<reference evidence="2" key="1">
    <citation type="submission" date="2024-02" db="EMBL/GenBank/DDBJ databases">
        <authorList>
            <consortium name="ELIXIR-Norway"/>
            <consortium name="Elixir Norway"/>
        </authorList>
    </citation>
    <scope>NUCLEOTIDE SEQUENCE</scope>
</reference>
<name>A0ABP0UUX9_9BRYO</name>
<keyword evidence="1" id="KW-1133">Transmembrane helix</keyword>
<feature type="transmembrane region" description="Helical" evidence="1">
    <location>
        <begin position="72"/>
        <end position="92"/>
    </location>
</feature>
<keyword evidence="3" id="KW-1185">Reference proteome</keyword>
<evidence type="ECO:0000313" key="3">
    <source>
        <dbReference type="Proteomes" id="UP001497512"/>
    </source>
</evidence>
<dbReference type="EMBL" id="OZ019898">
    <property type="protein sequence ID" value="CAK9229270.1"/>
    <property type="molecule type" value="Genomic_DNA"/>
</dbReference>
<protein>
    <submittedName>
        <fullName evidence="2">Uncharacterized protein</fullName>
    </submittedName>
</protein>
<organism evidence="2 3">
    <name type="scientific">Sphagnum troendelagicum</name>
    <dbReference type="NCBI Taxonomy" id="128251"/>
    <lineage>
        <taxon>Eukaryota</taxon>
        <taxon>Viridiplantae</taxon>
        <taxon>Streptophyta</taxon>
        <taxon>Embryophyta</taxon>
        <taxon>Bryophyta</taxon>
        <taxon>Sphagnophytina</taxon>
        <taxon>Sphagnopsida</taxon>
        <taxon>Sphagnales</taxon>
        <taxon>Sphagnaceae</taxon>
        <taxon>Sphagnum</taxon>
    </lineage>
</organism>
<proteinExistence type="predicted"/>
<keyword evidence="1" id="KW-0472">Membrane</keyword>
<evidence type="ECO:0000256" key="1">
    <source>
        <dbReference type="SAM" id="Phobius"/>
    </source>
</evidence>
<sequence length="98" mass="11294">MQFLTSERTKQDFLSGSGYTDLRLQVKMLPNMVTQFSLSIDLVKFYRLEANLSCVVDQGYWSYLRCMMTNKLLGAIAILISAHLIIGHYKILRFYSCA</sequence>
<accession>A0ABP0UUX9</accession>